<dbReference type="EMBL" id="JAUOES010000029">
    <property type="protein sequence ID" value="MDT3282431.1"/>
    <property type="molecule type" value="Genomic_DNA"/>
</dbReference>
<keyword evidence="3" id="KW-1185">Reference proteome</keyword>
<dbReference type="Proteomes" id="UP001249505">
    <property type="component" value="Unassembled WGS sequence"/>
</dbReference>
<dbReference type="InterPro" id="IPR025359">
    <property type="entry name" value="SduA_C"/>
</dbReference>
<evidence type="ECO:0000259" key="1">
    <source>
        <dbReference type="Pfam" id="PF14082"/>
    </source>
</evidence>
<protein>
    <submittedName>
        <fullName evidence="2">DUF4263 domain-containing protein</fullName>
    </submittedName>
</protein>
<accession>A0ABU3G457</accession>
<dbReference type="Pfam" id="PF14082">
    <property type="entry name" value="SduA_C"/>
    <property type="match status" value="1"/>
</dbReference>
<gene>
    <name evidence="2" type="ORF">Q4Q50_19300</name>
</gene>
<feature type="domain" description="Shedu protein SduA C-terminal" evidence="1">
    <location>
        <begin position="238"/>
        <end position="386"/>
    </location>
</feature>
<name>A0ABU3G457_9GAMM</name>
<proteinExistence type="predicted"/>
<reference evidence="2 3" key="1">
    <citation type="submission" date="2023-07" db="EMBL/GenBank/DDBJ databases">
        <title>Novel Shewanella species isolated from Baltic Sea sediments.</title>
        <authorList>
            <person name="Martin-Rodriguez A.J."/>
        </authorList>
    </citation>
    <scope>NUCLEOTIDE SEQUENCE [LARGE SCALE GENOMIC DNA]</scope>
    <source>
        <strain evidence="2 3">SP2S1-2</strain>
    </source>
</reference>
<comment type="caution">
    <text evidence="2">The sequence shown here is derived from an EMBL/GenBank/DDBJ whole genome shotgun (WGS) entry which is preliminary data.</text>
</comment>
<evidence type="ECO:0000313" key="3">
    <source>
        <dbReference type="Proteomes" id="UP001249505"/>
    </source>
</evidence>
<organism evidence="2 3">
    <name type="scientific">Shewanella scandinavica</name>
    <dbReference type="NCBI Taxonomy" id="3063538"/>
    <lineage>
        <taxon>Bacteria</taxon>
        <taxon>Pseudomonadati</taxon>
        <taxon>Pseudomonadota</taxon>
        <taxon>Gammaproteobacteria</taxon>
        <taxon>Alteromonadales</taxon>
        <taxon>Shewanellaceae</taxon>
        <taxon>Shewanella</taxon>
    </lineage>
</organism>
<sequence length="397" mass="45265">MNIISPLIEELMHKGVQLSDKSKQALSVAGYEAKDRQYRFVYDDNILNGLVKTNTVCTGLFESFGIEPSEILTDVYLPLAKNLEYRQPYGKVGEVRLKRFEKQGMRQGSTVPHSYSNQHNLLDGLSGHVTTSDLLLMTLSKPAAYSAMKRQGVSINKVKMYIKSINTLEPDIENQKIVLGLKNNKITVDSFDYSIAAKLPSSNALIPSIRSNIIVTEKQGIIEEIKELEWLINNSEVSEHDLQKFFERNPHLICGTDHIKVHPQLSLVREDLGQLRPDFFLERIEGGFCDILDIKLPKEKIVVGQDNRRTFSAAISSAIGQLREYRNYFDEKNNRSVFKREYGLESYKPDIMVVIGRSNGFKDIIERQSLTQELSNLKIMTYDDILARAKRQLNIMS</sequence>
<dbReference type="RefSeq" id="WP_311900697.1">
    <property type="nucleotide sequence ID" value="NZ_JAUOES010000029.1"/>
</dbReference>
<evidence type="ECO:0000313" key="2">
    <source>
        <dbReference type="EMBL" id="MDT3282431.1"/>
    </source>
</evidence>